<comment type="function">
    <text evidence="6">Component of the ESCRT-II complex (endosomal sorting complex required for transport II), which is required for multivesicular body (MVB) formation and sorting of endosomal cargo proteins into MVBs.</text>
</comment>
<reference evidence="9" key="1">
    <citation type="submission" date="2015-08" db="EMBL/GenBank/DDBJ databases">
        <authorList>
            <person name="Babu N.S."/>
            <person name="Beckwith C.J."/>
            <person name="Beseler K.G."/>
            <person name="Brison A."/>
            <person name="Carone J.V."/>
            <person name="Caskin T.P."/>
            <person name="Diamond M."/>
            <person name="Durham M.E."/>
            <person name="Foxe J.M."/>
            <person name="Go M."/>
            <person name="Henderson B.A."/>
            <person name="Jones I.B."/>
            <person name="McGettigan J.A."/>
            <person name="Micheletti S.J."/>
            <person name="Nasrallah M.E."/>
            <person name="Ortiz D."/>
            <person name="Piller C.R."/>
            <person name="Privatt S.R."/>
            <person name="Schneider S.L."/>
            <person name="Sharp S."/>
            <person name="Smith T.C."/>
            <person name="Stanton J.D."/>
            <person name="Ullery H.E."/>
            <person name="Wilson R.J."/>
            <person name="Serrano M.G."/>
            <person name="Buck G."/>
            <person name="Lee V."/>
            <person name="Wang Y."/>
            <person name="Carvalho R."/>
            <person name="Voegtly L."/>
            <person name="Shi R."/>
            <person name="Duckworth R."/>
            <person name="Johnson A."/>
            <person name="Loviza R."/>
            <person name="Walstead R."/>
            <person name="Shah Z."/>
            <person name="Kiflezghi M."/>
            <person name="Wade K."/>
            <person name="Ball S.L."/>
            <person name="Bradley K.W."/>
            <person name="Asai D.J."/>
            <person name="Bowman C.A."/>
            <person name="Russell D.A."/>
            <person name="Pope W.H."/>
            <person name="Jacobs-Sera D."/>
            <person name="Hendrix R.W."/>
            <person name="Hatfull G.F."/>
        </authorList>
    </citation>
    <scope>NUCLEOTIDE SEQUENCE</scope>
</reference>
<dbReference type="Gene3D" id="1.10.10.10">
    <property type="entry name" value="Winged helix-like DNA-binding domain superfamily/Winged helix DNA-binding domain"/>
    <property type="match status" value="2"/>
</dbReference>
<evidence type="ECO:0000256" key="6">
    <source>
        <dbReference type="RuleBase" id="RU367095"/>
    </source>
</evidence>
<evidence type="ECO:0000313" key="10">
    <source>
        <dbReference type="EMBL" id="JAT73489.1"/>
    </source>
</evidence>
<keyword evidence="6" id="KW-0967">Endosome</keyword>
<dbReference type="GO" id="GO:0032266">
    <property type="term" value="F:phosphatidylinositol-3-phosphate binding"/>
    <property type="evidence" value="ECO:0007669"/>
    <property type="project" value="UniProtKB-UniRule"/>
</dbReference>
<dbReference type="Pfam" id="PF04157">
    <property type="entry name" value="EAP30"/>
    <property type="match status" value="1"/>
</dbReference>
<dbReference type="InterPro" id="IPR009060">
    <property type="entry name" value="UBA-like_sf"/>
</dbReference>
<dbReference type="GO" id="GO:0000814">
    <property type="term" value="C:ESCRT II complex"/>
    <property type="evidence" value="ECO:0007669"/>
    <property type="project" value="UniProtKB-UniRule"/>
</dbReference>
<dbReference type="InterPro" id="IPR036388">
    <property type="entry name" value="WH-like_DNA-bd_sf"/>
</dbReference>
<comment type="similarity">
    <text evidence="1 6">Belongs to the VPS36 family.</text>
</comment>
<dbReference type="InterPro" id="IPR037855">
    <property type="entry name" value="Vps36"/>
</dbReference>
<evidence type="ECO:0000256" key="5">
    <source>
        <dbReference type="ARBA" id="ARBA00022927"/>
    </source>
</evidence>
<dbReference type="FunFam" id="1.10.10.10:FF:000416">
    <property type="entry name" value="Vacuolar protein-sorting-associated protein 36"/>
    <property type="match status" value="1"/>
</dbReference>
<dbReference type="PANTHER" id="PTHR13128">
    <property type="entry name" value="VACUOLAR PROTEIN-SORTING-ASSOCIATED PROTEIN 36"/>
    <property type="match status" value="1"/>
</dbReference>
<evidence type="ECO:0000256" key="7">
    <source>
        <dbReference type="SAM" id="MobiDB-lite"/>
    </source>
</evidence>
<dbReference type="EMBL" id="GDKF01010185">
    <property type="protein sequence ID" value="JAT68437.1"/>
    <property type="molecule type" value="Transcribed_RNA"/>
</dbReference>
<evidence type="ECO:0000259" key="8">
    <source>
        <dbReference type="PROSITE" id="PS50030"/>
    </source>
</evidence>
<keyword evidence="4 6" id="KW-0963">Cytoplasm</keyword>
<dbReference type="Pfam" id="PF22562">
    <property type="entry name" value="UBA_7"/>
    <property type="match status" value="1"/>
</dbReference>
<dbReference type="SUPFAM" id="SSF46785">
    <property type="entry name" value="Winged helix' DNA-binding domain"/>
    <property type="match status" value="2"/>
</dbReference>
<protein>
    <recommendedName>
        <fullName evidence="2 6">Vacuolar protein-sorting-associated protein 36</fullName>
    </recommendedName>
    <alternativeName>
        <fullName evidence="6">ESCRT-II complex subunit VPS36</fullName>
    </alternativeName>
</protein>
<dbReference type="Gene3D" id="6.10.140.260">
    <property type="match status" value="1"/>
</dbReference>
<sequence length="347" mass="36580">MASQGWPPSPSIMRELVGMGFDPTAAAEAVRETGGAGVQHAINWMLDRPNVPAAAPRPDPHPTAGPLGRSPLALSQRFAAASLGAAPPGPASSANPARASATALGGIGVAGILQREEHRAAAANSTIDQAFQDLSQLMSKAEEMVKLAEYFKERLHQQPGAGAPEAELDAETALDLFDLGLVTPVTKESAGRQYHRELARQLVEVLQGPLQKAGGMLPLPEVYCLYCRVRGSELISPDDLLHALECLPHVQAPMQLRDFTSGLRVVQAASFSDDRLCQRILDILGGEGPAGQPLGQGLSVEDAVAILGTPRALAAEQLELAEGRGLLCRDDAGHGSVVFYRNFFAAL</sequence>
<comment type="subunit">
    <text evidence="6">Component of the endosomal sorting complex required for transport II (ESCRT-II).</text>
</comment>
<keyword evidence="3 6" id="KW-0813">Transport</keyword>
<gene>
    <name evidence="10" type="ORF">g.24654</name>
    <name evidence="9" type="ORF">g.24659</name>
</gene>
<evidence type="ECO:0000313" key="9">
    <source>
        <dbReference type="EMBL" id="JAT68437.1"/>
    </source>
</evidence>
<dbReference type="SUPFAM" id="SSF46934">
    <property type="entry name" value="UBA-like"/>
    <property type="match status" value="1"/>
</dbReference>
<dbReference type="InterPro" id="IPR036390">
    <property type="entry name" value="WH_DNA-bd_sf"/>
</dbReference>
<dbReference type="EMBL" id="GDKF01005133">
    <property type="protein sequence ID" value="JAT73489.1"/>
    <property type="molecule type" value="Transcribed_RNA"/>
</dbReference>
<dbReference type="GO" id="GO:0031902">
    <property type="term" value="C:late endosome membrane"/>
    <property type="evidence" value="ECO:0007669"/>
    <property type="project" value="UniProtKB-UniRule"/>
</dbReference>
<comment type="subcellular location">
    <subcellularLocation>
        <location evidence="6">Cytoplasm</location>
    </subcellularLocation>
    <subcellularLocation>
        <location evidence="6">Endosome</location>
    </subcellularLocation>
</comment>
<proteinExistence type="inferred from homology"/>
<dbReference type="InterPro" id="IPR040608">
    <property type="entry name" value="Snf8/Vps36"/>
</dbReference>
<dbReference type="GO" id="GO:0043328">
    <property type="term" value="P:protein transport to vacuole involved in ubiquitin-dependent protein catabolic process via the multivesicular body sorting pathway"/>
    <property type="evidence" value="ECO:0007669"/>
    <property type="project" value="UniProtKB-UniRule"/>
</dbReference>
<evidence type="ECO:0000256" key="4">
    <source>
        <dbReference type="ARBA" id="ARBA00022490"/>
    </source>
</evidence>
<organism evidence="9">
    <name type="scientific">Auxenochlorella protothecoides</name>
    <name type="common">Green microalga</name>
    <name type="synonym">Chlorella protothecoides</name>
    <dbReference type="NCBI Taxonomy" id="3075"/>
    <lineage>
        <taxon>Eukaryota</taxon>
        <taxon>Viridiplantae</taxon>
        <taxon>Chlorophyta</taxon>
        <taxon>core chlorophytes</taxon>
        <taxon>Trebouxiophyceae</taxon>
        <taxon>Chlorellales</taxon>
        <taxon>Chlorellaceae</taxon>
        <taxon>Auxenochlorella</taxon>
    </lineage>
</organism>
<evidence type="ECO:0000256" key="3">
    <source>
        <dbReference type="ARBA" id="ARBA00022448"/>
    </source>
</evidence>
<feature type="region of interest" description="Disordered" evidence="7">
    <location>
        <begin position="50"/>
        <end position="70"/>
    </location>
</feature>
<accession>A0A1D1ZNR1</accession>
<feature type="domain" description="UBA" evidence="8">
    <location>
        <begin position="7"/>
        <end position="48"/>
    </location>
</feature>
<evidence type="ECO:0000256" key="2">
    <source>
        <dbReference type="ARBA" id="ARBA00017953"/>
    </source>
</evidence>
<dbReference type="InterPro" id="IPR015940">
    <property type="entry name" value="UBA"/>
</dbReference>
<dbReference type="AlphaFoldDB" id="A0A1D1ZNR1"/>
<dbReference type="GO" id="GO:0043130">
    <property type="term" value="F:ubiquitin binding"/>
    <property type="evidence" value="ECO:0007669"/>
    <property type="project" value="UniProtKB-UniRule"/>
</dbReference>
<dbReference type="PROSITE" id="PS50030">
    <property type="entry name" value="UBA"/>
    <property type="match status" value="1"/>
</dbReference>
<dbReference type="PANTHER" id="PTHR13128:SF12">
    <property type="entry name" value="VACUOLAR PROTEIN-SORTING-ASSOCIATED PROTEIN 36"/>
    <property type="match status" value="1"/>
</dbReference>
<evidence type="ECO:0000256" key="1">
    <source>
        <dbReference type="ARBA" id="ARBA00009697"/>
    </source>
</evidence>
<name>A0A1D1ZNR1_AUXPR</name>
<keyword evidence="5 6" id="KW-0653">Protein transport</keyword>
<dbReference type="Gene3D" id="1.10.8.10">
    <property type="entry name" value="DNA helicase RuvA subunit, C-terminal domain"/>
    <property type="match status" value="1"/>
</dbReference>